<dbReference type="GO" id="GO:0033499">
    <property type="term" value="P:galactose catabolic process via UDP-galactose, Leloir pathway"/>
    <property type="evidence" value="ECO:0007669"/>
    <property type="project" value="TreeGrafter"/>
</dbReference>
<dbReference type="InterPro" id="IPR011013">
    <property type="entry name" value="Gal_mutarotase_sf_dom"/>
</dbReference>
<dbReference type="PANTHER" id="PTHR10091">
    <property type="entry name" value="ALDOSE-1-EPIMERASE"/>
    <property type="match status" value="1"/>
</dbReference>
<dbReference type="GO" id="GO:0004034">
    <property type="term" value="F:aldose 1-epimerase activity"/>
    <property type="evidence" value="ECO:0007669"/>
    <property type="project" value="TreeGrafter"/>
</dbReference>
<protein>
    <recommendedName>
        <fullName evidence="3">Galactose mutarotase-like protein</fullName>
    </recommendedName>
</protein>
<dbReference type="GO" id="GO:0006006">
    <property type="term" value="P:glucose metabolic process"/>
    <property type="evidence" value="ECO:0007669"/>
    <property type="project" value="TreeGrafter"/>
</dbReference>
<evidence type="ECO:0008006" key="3">
    <source>
        <dbReference type="Google" id="ProtNLM"/>
    </source>
</evidence>
<proteinExistence type="predicted"/>
<name>A0A8H5F7L3_9AGAR</name>
<dbReference type="AlphaFoldDB" id="A0A8H5F7L3"/>
<dbReference type="GO" id="GO:0030246">
    <property type="term" value="F:carbohydrate binding"/>
    <property type="evidence" value="ECO:0007669"/>
    <property type="project" value="InterPro"/>
</dbReference>
<dbReference type="OrthoDB" id="274691at2759"/>
<dbReference type="PANTHER" id="PTHR10091:SF0">
    <property type="entry name" value="GALACTOSE MUTAROTASE"/>
    <property type="match status" value="1"/>
</dbReference>
<dbReference type="EMBL" id="JAACJJ010000014">
    <property type="protein sequence ID" value="KAF5326669.1"/>
    <property type="molecule type" value="Genomic_DNA"/>
</dbReference>
<dbReference type="SUPFAM" id="SSF74650">
    <property type="entry name" value="Galactose mutarotase-like"/>
    <property type="match status" value="1"/>
</dbReference>
<dbReference type="InterPro" id="IPR008183">
    <property type="entry name" value="Aldose_1/G6P_1-epimerase"/>
</dbReference>
<evidence type="ECO:0000313" key="1">
    <source>
        <dbReference type="EMBL" id="KAF5326669.1"/>
    </source>
</evidence>
<gene>
    <name evidence="1" type="ORF">D9619_004003</name>
</gene>
<accession>A0A8H5F7L3</accession>
<sequence length="408" mass="43877">MSEFTPVVLSLKTTPSTELKLEVLPYGVTVNKFIVTKDGKSNDIVIGPEDPKGHVTQKYVNSIVGRFSNRIPVGTHAIERKGIKGEVIAYLNEGDAVSLHGGPVGWDALPWTITTTPQLFSEAEKAQIKALPEGSAAIFHLRSPAGDQGFPGTVDAEVLVALVPGFGETLGSAVIVYRAKLEEPNTVTPVNLTQHWGFNLDASLQDGPVTVQEHKLTIKADHIAELQPNSLPTHKFIPVSEVPAHAHAAKKIGEKMPHPGYDDYYLLAESLSSAALSTAPSRVPLEQLPTIDLIKDVLTPQTKAEKTIILSGEKSDLEIAFESNQRGTMFYSNAWGDAAKGARKKAHGGSGVPNAGDAYGPGTAAFIEYHHPIAAFLDPKNKDGEDTLITSDELYHNYVRCEVKVNAA</sequence>
<dbReference type="InterPro" id="IPR014718">
    <property type="entry name" value="GH-type_carb-bd"/>
</dbReference>
<organism evidence="1 2">
    <name type="scientific">Psilocybe cf. subviscida</name>
    <dbReference type="NCBI Taxonomy" id="2480587"/>
    <lineage>
        <taxon>Eukaryota</taxon>
        <taxon>Fungi</taxon>
        <taxon>Dikarya</taxon>
        <taxon>Basidiomycota</taxon>
        <taxon>Agaricomycotina</taxon>
        <taxon>Agaricomycetes</taxon>
        <taxon>Agaricomycetidae</taxon>
        <taxon>Agaricales</taxon>
        <taxon>Agaricineae</taxon>
        <taxon>Strophariaceae</taxon>
        <taxon>Psilocybe</taxon>
    </lineage>
</organism>
<dbReference type="Pfam" id="PF01263">
    <property type="entry name" value="Aldose_epim"/>
    <property type="match status" value="1"/>
</dbReference>
<comment type="caution">
    <text evidence="1">The sequence shown here is derived from an EMBL/GenBank/DDBJ whole genome shotgun (WGS) entry which is preliminary data.</text>
</comment>
<evidence type="ECO:0000313" key="2">
    <source>
        <dbReference type="Proteomes" id="UP000567179"/>
    </source>
</evidence>
<dbReference type="Proteomes" id="UP000567179">
    <property type="component" value="Unassembled WGS sequence"/>
</dbReference>
<reference evidence="1 2" key="1">
    <citation type="journal article" date="2020" name="ISME J.">
        <title>Uncovering the hidden diversity of litter-decomposition mechanisms in mushroom-forming fungi.</title>
        <authorList>
            <person name="Floudas D."/>
            <person name="Bentzer J."/>
            <person name="Ahren D."/>
            <person name="Johansson T."/>
            <person name="Persson P."/>
            <person name="Tunlid A."/>
        </authorList>
    </citation>
    <scope>NUCLEOTIDE SEQUENCE [LARGE SCALE GENOMIC DNA]</scope>
    <source>
        <strain evidence="1 2">CBS 101986</strain>
    </source>
</reference>
<keyword evidence="2" id="KW-1185">Reference proteome</keyword>
<dbReference type="Gene3D" id="2.70.98.10">
    <property type="match status" value="1"/>
</dbReference>